<accession>A0A2T4UIC8</accession>
<evidence type="ECO:0000313" key="1">
    <source>
        <dbReference type="EMBL" id="PTL58980.1"/>
    </source>
</evidence>
<sequence length="393" mass="42861">MEMSAYRARAQEYATALGGAHHRHYAGVDPTWEPTAIHAAFADVMADEAIDHLADLAQNGNAGARLLWGFAVRSRLRAVAAPHDAQRARLEGASGLAALTEELAVEPSPLRRHELEEARMTIVAEQLSAPAAAALDAVRREIRALGWPSARALWTAMTKVDLGALGRHAETLLREESAPTLDGALTRADGPAWHRAAWADHHFPADGQLALLHDALRQAGADPDAPGFAIDAEPRPGKSPRAFCAAVTVPGDVHLVVRPGAGVGAAESLFHEAGHALLLVSRDPSWRFEERHLLPAHLGEAAAFAFEARLPDFGDERLREHLRLRRILRRRRQAARLLHELDLLDRGPVKELRERYAQRMATATGLDWPGAPWLVDADPLLTAADYVRAEQLL</sequence>
<protein>
    <recommendedName>
        <fullName evidence="3">Peptidase M3A/M3B catalytic domain-containing protein</fullName>
    </recommendedName>
</protein>
<dbReference type="AlphaFoldDB" id="A0A2T4UIC8"/>
<comment type="caution">
    <text evidence="1">The sequence shown here is derived from an EMBL/GenBank/DDBJ whole genome shotgun (WGS) entry which is preliminary data.</text>
</comment>
<evidence type="ECO:0000313" key="2">
    <source>
        <dbReference type="Proteomes" id="UP000240739"/>
    </source>
</evidence>
<dbReference type="Proteomes" id="UP000240739">
    <property type="component" value="Unassembled WGS sequence"/>
</dbReference>
<reference evidence="1 2" key="1">
    <citation type="submission" date="2018-03" db="EMBL/GenBank/DDBJ databases">
        <title>Aquarubrobacter algicola gen. nov., sp. nov., a novel actinobacterium isolated from shallow eutrophic lake during the end of cyanobacterial harmful algal blooms.</title>
        <authorList>
            <person name="Chun S.J."/>
        </authorList>
    </citation>
    <scope>NUCLEOTIDE SEQUENCE [LARGE SCALE GENOMIC DNA]</scope>
    <source>
        <strain evidence="1 2">Seoho-28</strain>
    </source>
</reference>
<evidence type="ECO:0008006" key="3">
    <source>
        <dbReference type="Google" id="ProtNLM"/>
    </source>
</evidence>
<name>A0A2T4UIC8_9ACTN</name>
<keyword evidence="2" id="KW-1185">Reference proteome</keyword>
<dbReference type="OrthoDB" id="9773538at2"/>
<dbReference type="SUPFAM" id="SSF55486">
    <property type="entry name" value="Metalloproteases ('zincins'), catalytic domain"/>
    <property type="match status" value="1"/>
</dbReference>
<gene>
    <name evidence="1" type="ORF">C7Y72_04620</name>
</gene>
<organism evidence="1 2">
    <name type="scientific">Paraconexibacter algicola</name>
    <dbReference type="NCBI Taxonomy" id="2133960"/>
    <lineage>
        <taxon>Bacteria</taxon>
        <taxon>Bacillati</taxon>
        <taxon>Actinomycetota</taxon>
        <taxon>Thermoleophilia</taxon>
        <taxon>Solirubrobacterales</taxon>
        <taxon>Paraconexibacteraceae</taxon>
        <taxon>Paraconexibacter</taxon>
    </lineage>
</organism>
<proteinExistence type="predicted"/>
<dbReference type="RefSeq" id="WP_107567416.1">
    <property type="nucleotide sequence ID" value="NZ_PYYB01000001.1"/>
</dbReference>
<dbReference type="EMBL" id="PYYB01000001">
    <property type="protein sequence ID" value="PTL58980.1"/>
    <property type="molecule type" value="Genomic_DNA"/>
</dbReference>
<dbReference type="Gene3D" id="1.10.1370.30">
    <property type="match status" value="1"/>
</dbReference>